<dbReference type="AlphaFoldDB" id="A0A1I1NW93"/>
<dbReference type="SUPFAM" id="SSF141523">
    <property type="entry name" value="L,D-transpeptidase catalytic domain-like"/>
    <property type="match status" value="1"/>
</dbReference>
<dbReference type="Proteomes" id="UP000199263">
    <property type="component" value="Unassembled WGS sequence"/>
</dbReference>
<organism evidence="11 12">
    <name type="scientific">Clostridium uliginosum</name>
    <dbReference type="NCBI Taxonomy" id="119641"/>
    <lineage>
        <taxon>Bacteria</taxon>
        <taxon>Bacillati</taxon>
        <taxon>Bacillota</taxon>
        <taxon>Clostridia</taxon>
        <taxon>Eubacteriales</taxon>
        <taxon>Clostridiaceae</taxon>
        <taxon>Clostridium</taxon>
    </lineage>
</organism>
<evidence type="ECO:0000256" key="7">
    <source>
        <dbReference type="ARBA" id="ARBA00022984"/>
    </source>
</evidence>
<dbReference type="RefSeq" id="WP_090091784.1">
    <property type="nucleotide sequence ID" value="NZ_FOMG01000017.1"/>
</dbReference>
<protein>
    <submittedName>
        <fullName evidence="11">Putative peptidoglycan binding domain-containing protein</fullName>
    </submittedName>
</protein>
<dbReference type="InterPro" id="IPR002477">
    <property type="entry name" value="Peptidoglycan-bd-like"/>
</dbReference>
<dbReference type="Pfam" id="PF01471">
    <property type="entry name" value="PG_binding_1"/>
    <property type="match status" value="1"/>
</dbReference>
<gene>
    <name evidence="11" type="ORF">SAMN05421842_11713</name>
</gene>
<keyword evidence="3" id="KW-0328">Glycosyltransferase</keyword>
<feature type="active site" description="Nucleophile" evidence="9">
    <location>
        <position position="125"/>
    </location>
</feature>
<keyword evidence="7 9" id="KW-0573">Peptidoglycan synthesis</keyword>
<dbReference type="SUPFAM" id="SSF47090">
    <property type="entry name" value="PGBD-like"/>
    <property type="match status" value="1"/>
</dbReference>
<dbReference type="STRING" id="119641.SAMN05421842_11713"/>
<comment type="similarity">
    <text evidence="2">Belongs to the YkuD family.</text>
</comment>
<dbReference type="PANTHER" id="PTHR30582">
    <property type="entry name" value="L,D-TRANSPEPTIDASE"/>
    <property type="match status" value="1"/>
</dbReference>
<dbReference type="CDD" id="cd16913">
    <property type="entry name" value="YkuD_like"/>
    <property type="match status" value="1"/>
</dbReference>
<feature type="domain" description="L,D-TPase catalytic" evidence="10">
    <location>
        <begin position="39"/>
        <end position="149"/>
    </location>
</feature>
<evidence type="ECO:0000259" key="10">
    <source>
        <dbReference type="PROSITE" id="PS52029"/>
    </source>
</evidence>
<dbReference type="PANTHER" id="PTHR30582:SF24">
    <property type="entry name" value="L,D-TRANSPEPTIDASE ERFK_SRFK-RELATED"/>
    <property type="match status" value="1"/>
</dbReference>
<evidence type="ECO:0000256" key="4">
    <source>
        <dbReference type="ARBA" id="ARBA00022679"/>
    </source>
</evidence>
<evidence type="ECO:0000313" key="12">
    <source>
        <dbReference type="Proteomes" id="UP000199263"/>
    </source>
</evidence>
<dbReference type="InterPro" id="IPR038063">
    <property type="entry name" value="Transpep_catalytic_dom"/>
</dbReference>
<dbReference type="InterPro" id="IPR036365">
    <property type="entry name" value="PGBD-like_sf"/>
</dbReference>
<dbReference type="GO" id="GO:0071555">
    <property type="term" value="P:cell wall organization"/>
    <property type="evidence" value="ECO:0007669"/>
    <property type="project" value="UniProtKB-UniRule"/>
</dbReference>
<dbReference type="EMBL" id="FOMG01000017">
    <property type="protein sequence ID" value="SFD01817.1"/>
    <property type="molecule type" value="Genomic_DNA"/>
</dbReference>
<dbReference type="Gene3D" id="1.10.101.10">
    <property type="entry name" value="PGBD-like superfamily/PGBD"/>
    <property type="match status" value="1"/>
</dbReference>
<dbReference type="GO" id="GO:0071972">
    <property type="term" value="F:peptidoglycan L,D-transpeptidase activity"/>
    <property type="evidence" value="ECO:0007669"/>
    <property type="project" value="TreeGrafter"/>
</dbReference>
<keyword evidence="8 9" id="KW-0961">Cell wall biogenesis/degradation</keyword>
<evidence type="ECO:0000256" key="9">
    <source>
        <dbReference type="PROSITE-ProRule" id="PRU01373"/>
    </source>
</evidence>
<keyword evidence="4" id="KW-0808">Transferase</keyword>
<dbReference type="InterPro" id="IPR005490">
    <property type="entry name" value="LD_TPept_cat_dom"/>
</dbReference>
<evidence type="ECO:0000256" key="8">
    <source>
        <dbReference type="ARBA" id="ARBA00023316"/>
    </source>
</evidence>
<name>A0A1I1NW93_9CLOT</name>
<dbReference type="InterPro" id="IPR050979">
    <property type="entry name" value="LD-transpeptidase"/>
</dbReference>
<evidence type="ECO:0000256" key="5">
    <source>
        <dbReference type="ARBA" id="ARBA00022801"/>
    </source>
</evidence>
<evidence type="ECO:0000256" key="2">
    <source>
        <dbReference type="ARBA" id="ARBA00005992"/>
    </source>
</evidence>
<proteinExistence type="inferred from homology"/>
<dbReference type="Gene3D" id="2.40.440.10">
    <property type="entry name" value="L,D-transpeptidase catalytic domain-like"/>
    <property type="match status" value="1"/>
</dbReference>
<dbReference type="GO" id="GO:0016757">
    <property type="term" value="F:glycosyltransferase activity"/>
    <property type="evidence" value="ECO:0007669"/>
    <property type="project" value="UniProtKB-KW"/>
</dbReference>
<keyword evidence="6 9" id="KW-0133">Cell shape</keyword>
<accession>A0A1I1NW93</accession>
<dbReference type="GO" id="GO:0018104">
    <property type="term" value="P:peptidoglycan-protein cross-linking"/>
    <property type="evidence" value="ECO:0007669"/>
    <property type="project" value="TreeGrafter"/>
</dbReference>
<dbReference type="GO" id="GO:0008360">
    <property type="term" value="P:regulation of cell shape"/>
    <property type="evidence" value="ECO:0007669"/>
    <property type="project" value="UniProtKB-UniRule"/>
</dbReference>
<evidence type="ECO:0000256" key="6">
    <source>
        <dbReference type="ARBA" id="ARBA00022960"/>
    </source>
</evidence>
<sequence length="230" mass="26147">MKRKRFLRNIFFVVTIIFIFNISGYTVQSASKVDSNKNLVILVDLSEQRIYLVDTEKNIILKKYSIASGKQETPSPIGTWKVVGMAKWSGGFGTRWIGLNVPWGKFGIHGTNRPGTIGSEASHGCIRMFNKDIEELYEYVKYGMTVTIYAGPNGPFEKGLKTLKPGDRGSAVLEVQRKMKEKEYYPGDLDGIYGDGMKQYVIKFRKDNNLTISHNIDHEFYEKLGIRLVD</sequence>
<evidence type="ECO:0000313" key="11">
    <source>
        <dbReference type="EMBL" id="SFD01817.1"/>
    </source>
</evidence>
<dbReference type="Pfam" id="PF03734">
    <property type="entry name" value="YkuD"/>
    <property type="match status" value="1"/>
</dbReference>
<comment type="pathway">
    <text evidence="1 9">Cell wall biogenesis; peptidoglycan biosynthesis.</text>
</comment>
<feature type="active site" description="Proton donor/acceptor" evidence="9">
    <location>
        <position position="109"/>
    </location>
</feature>
<dbReference type="OrthoDB" id="9787225at2"/>
<keyword evidence="5" id="KW-0378">Hydrolase</keyword>
<dbReference type="PROSITE" id="PS52029">
    <property type="entry name" value="LD_TPASE"/>
    <property type="match status" value="1"/>
</dbReference>
<keyword evidence="12" id="KW-1185">Reference proteome</keyword>
<evidence type="ECO:0000256" key="3">
    <source>
        <dbReference type="ARBA" id="ARBA00022676"/>
    </source>
</evidence>
<reference evidence="11 12" key="1">
    <citation type="submission" date="2016-10" db="EMBL/GenBank/DDBJ databases">
        <authorList>
            <person name="de Groot N.N."/>
        </authorList>
    </citation>
    <scope>NUCLEOTIDE SEQUENCE [LARGE SCALE GENOMIC DNA]</scope>
    <source>
        <strain evidence="11 12">DSM 12992</strain>
    </source>
</reference>
<dbReference type="UniPathway" id="UPA00219"/>
<dbReference type="InterPro" id="IPR036366">
    <property type="entry name" value="PGBDSf"/>
</dbReference>
<evidence type="ECO:0000256" key="1">
    <source>
        <dbReference type="ARBA" id="ARBA00004752"/>
    </source>
</evidence>
<dbReference type="GO" id="GO:0005576">
    <property type="term" value="C:extracellular region"/>
    <property type="evidence" value="ECO:0007669"/>
    <property type="project" value="TreeGrafter"/>
</dbReference>